<name>A0ACC1PQB5_9PEZI</name>
<evidence type="ECO:0000313" key="1">
    <source>
        <dbReference type="EMBL" id="KAJ2998012.1"/>
    </source>
</evidence>
<keyword evidence="2" id="KW-1185">Reference proteome</keyword>
<organism evidence="1 2">
    <name type="scientific">Xylaria curta</name>
    <dbReference type="NCBI Taxonomy" id="42375"/>
    <lineage>
        <taxon>Eukaryota</taxon>
        <taxon>Fungi</taxon>
        <taxon>Dikarya</taxon>
        <taxon>Ascomycota</taxon>
        <taxon>Pezizomycotina</taxon>
        <taxon>Sordariomycetes</taxon>
        <taxon>Xylariomycetidae</taxon>
        <taxon>Xylariales</taxon>
        <taxon>Xylariaceae</taxon>
        <taxon>Xylaria</taxon>
    </lineage>
</organism>
<sequence length="447" mass="49698">MTRFGESSITAMTSLQINSVAVSGQDTFAADTTALQCTIILFVLVAVSYPIYALYLHPLRTYPGPKLSAITRMPYWIACLKGDQVRWMNKLHNQYGSVVRFGPDDLSYTDGRAWRDICLVPKGKKENGKEVGFHAPSANGVPNIVCQNDIAHHARLRRALSPAFSDKALKAQEPLLQKYANLVVARGREAVEADISELLNFATFDIMADFAFGESLHMLEKGQYSDWVAKVFNSIRVLPFVQMIEFYPLAKKIFALIEPRAISRMRHEHFNHTVMRVNKRLNEGSEKQDLWDFVVGSEALTLKEMHVNAELFMAAGTETTASLLTGVTHYLIANPDKMKILTDEIRMRFQSSQDITLEDLAPLPYLNACIREGLRVYPPVPSALPRVVAEGGNSILGKWVPAGTRTLVGTELQLTDRSSSNTLAPTKIPKAMPLPNETGTTVLSAIF</sequence>
<dbReference type="EMBL" id="JAPDGR010000039">
    <property type="protein sequence ID" value="KAJ2998012.1"/>
    <property type="molecule type" value="Genomic_DNA"/>
</dbReference>
<accession>A0ACC1PQB5</accession>
<protein>
    <submittedName>
        <fullName evidence="1">Uncharacterized protein</fullName>
    </submittedName>
</protein>
<dbReference type="Proteomes" id="UP001143856">
    <property type="component" value="Unassembled WGS sequence"/>
</dbReference>
<proteinExistence type="predicted"/>
<gene>
    <name evidence="1" type="ORF">NUW58_g460</name>
</gene>
<reference evidence="1" key="1">
    <citation type="submission" date="2022-10" db="EMBL/GenBank/DDBJ databases">
        <title>Genome Sequence of Xylaria curta.</title>
        <authorList>
            <person name="Buettner E."/>
        </authorList>
    </citation>
    <scope>NUCLEOTIDE SEQUENCE</scope>
    <source>
        <strain evidence="1">Babe10</strain>
    </source>
</reference>
<comment type="caution">
    <text evidence="1">The sequence shown here is derived from an EMBL/GenBank/DDBJ whole genome shotgun (WGS) entry which is preliminary data.</text>
</comment>
<evidence type="ECO:0000313" key="2">
    <source>
        <dbReference type="Proteomes" id="UP001143856"/>
    </source>
</evidence>